<sequence>MHSNRSRHINRKYHYIKDDFNDKIITLKYISSEDNPADIMTKNLSGTEQGAKWEIQTRRGKRNLCRKHQNIPKSLLLSYLHSIRVTPRHLAQSETKMTSR</sequence>
<name>A0ABY6LUA4_9ARAC</name>
<dbReference type="Proteomes" id="UP001235939">
    <property type="component" value="Chromosome 23"/>
</dbReference>
<dbReference type="EMBL" id="CP092885">
    <property type="protein sequence ID" value="UYV83428.1"/>
    <property type="molecule type" value="Genomic_DNA"/>
</dbReference>
<reference evidence="1 2" key="1">
    <citation type="submission" date="2022-03" db="EMBL/GenBank/DDBJ databases">
        <title>A chromosomal length assembly of Cordylochernes scorpioides.</title>
        <authorList>
            <person name="Zeh D."/>
            <person name="Zeh J."/>
        </authorList>
    </citation>
    <scope>NUCLEOTIDE SEQUENCE [LARGE SCALE GENOMIC DNA]</scope>
    <source>
        <strain evidence="1">IN4F17</strain>
        <tissue evidence="1">Whole Body</tissue>
    </source>
</reference>
<accession>A0ABY6LUA4</accession>
<proteinExistence type="predicted"/>
<protein>
    <recommendedName>
        <fullName evidence="3">Copia protein</fullName>
    </recommendedName>
</protein>
<evidence type="ECO:0008006" key="3">
    <source>
        <dbReference type="Google" id="ProtNLM"/>
    </source>
</evidence>
<evidence type="ECO:0000313" key="1">
    <source>
        <dbReference type="EMBL" id="UYV83428.1"/>
    </source>
</evidence>
<organism evidence="1 2">
    <name type="scientific">Cordylochernes scorpioides</name>
    <dbReference type="NCBI Taxonomy" id="51811"/>
    <lineage>
        <taxon>Eukaryota</taxon>
        <taxon>Metazoa</taxon>
        <taxon>Ecdysozoa</taxon>
        <taxon>Arthropoda</taxon>
        <taxon>Chelicerata</taxon>
        <taxon>Arachnida</taxon>
        <taxon>Pseudoscorpiones</taxon>
        <taxon>Cheliferoidea</taxon>
        <taxon>Chernetidae</taxon>
        <taxon>Cordylochernes</taxon>
    </lineage>
</organism>
<keyword evidence="2" id="KW-1185">Reference proteome</keyword>
<evidence type="ECO:0000313" key="2">
    <source>
        <dbReference type="Proteomes" id="UP001235939"/>
    </source>
</evidence>
<gene>
    <name evidence="1" type="ORF">LAZ67_23000975</name>
</gene>